<dbReference type="Proteomes" id="UP000271031">
    <property type="component" value="Unassembled WGS sequence"/>
</dbReference>
<protein>
    <recommendedName>
        <fullName evidence="3">YgiT-type zinc finger protein</fullName>
    </recommendedName>
</protein>
<reference evidence="1 2" key="1">
    <citation type="submission" date="2018-10" db="EMBL/GenBank/DDBJ databases">
        <title>Phylogenomics of Brevibacillus.</title>
        <authorList>
            <person name="Dunlap C."/>
        </authorList>
    </citation>
    <scope>NUCLEOTIDE SEQUENCE [LARGE SCALE GENOMIC DNA]</scope>
    <source>
        <strain evidence="1 2">JCM 15716</strain>
    </source>
</reference>
<dbReference type="EMBL" id="RHHQ01000008">
    <property type="protein sequence ID" value="RNB89752.1"/>
    <property type="molecule type" value="Genomic_DNA"/>
</dbReference>
<accession>A0A3M8DNT2</accession>
<dbReference type="Pfam" id="PF14122">
    <property type="entry name" value="YokU"/>
    <property type="match status" value="1"/>
</dbReference>
<name>A0A3M8DNT2_9BACL</name>
<organism evidence="1 2">
    <name type="scientific">Brevibacillus fluminis</name>
    <dbReference type="NCBI Taxonomy" id="511487"/>
    <lineage>
        <taxon>Bacteria</taxon>
        <taxon>Bacillati</taxon>
        <taxon>Bacillota</taxon>
        <taxon>Bacilli</taxon>
        <taxon>Bacillales</taxon>
        <taxon>Paenibacillaceae</taxon>
        <taxon>Brevibacillus</taxon>
    </lineage>
</organism>
<dbReference type="OrthoDB" id="2666319at2"/>
<keyword evidence="2" id="KW-1185">Reference proteome</keyword>
<evidence type="ECO:0000313" key="2">
    <source>
        <dbReference type="Proteomes" id="UP000271031"/>
    </source>
</evidence>
<sequence length="108" mass="12353">MACSLLLLLAMRVSKQGGYHTMECQWCNETHTTESTQDCYWTMPDGKRTLRILQIPAVDCPKCGVYISEPMNQKVEENLVIADLTGYPDTLTYDQILHAPKIRLFDLK</sequence>
<dbReference type="AlphaFoldDB" id="A0A3M8DNT2"/>
<dbReference type="InterPro" id="IPR022451">
    <property type="entry name" value="CHP03829_YokU"/>
</dbReference>
<evidence type="ECO:0008006" key="3">
    <source>
        <dbReference type="Google" id="ProtNLM"/>
    </source>
</evidence>
<comment type="caution">
    <text evidence="1">The sequence shown here is derived from an EMBL/GenBank/DDBJ whole genome shotgun (WGS) entry which is preliminary data.</text>
</comment>
<evidence type="ECO:0000313" key="1">
    <source>
        <dbReference type="EMBL" id="RNB89752.1"/>
    </source>
</evidence>
<proteinExistence type="predicted"/>
<gene>
    <name evidence="1" type="ORF">EDM56_11305</name>
</gene>